<dbReference type="AlphaFoldDB" id="A0AAV6X4J9"/>
<sequence length="442" mass="48181">MGKAAKWFRGLLGLKNPNSIPTPNHPHIKPKKKWSLAKSHKDSHHNGVVSVAENENEASKHAIAVAAATAAVAEAAVAAAQAAAAVVKLTSNGRSTCSGNDVNATACVGQSGERYGRREVWAAVMIQSHFRAYLSRRALRALKALVKLQALVRGYLVRKHTAYALRQLQALVRAQARARSGRALISESPHSSLKSSHFNYLGPATPEKFEHVIRARNMKHEHLMTLKRNGSKSNSGVSFTRTLPRDDEITDRILEVDSGNPHFIPKHKRNLFHSSHFSLSADQNCSTSKDSTARNSVLSPSCGEVQSLAQDVDQSPGFYSASSIGSKRGTLFTPTKSDGLRSCLSGYTDHPNYMAYTESSKAKARSLSAPKQRPIHYERSSSTKRYSVHGYDESKSSTQRVSALHANFANKAYPGSGRLDRMGMPVRGGVGGFSGGLQWHRY</sequence>
<keyword evidence="1" id="KW-0112">Calmodulin-binding</keyword>
<feature type="domain" description="DUF4005" evidence="6">
    <location>
        <begin position="300"/>
        <end position="399"/>
    </location>
</feature>
<organism evidence="7 8">
    <name type="scientific">Buddleja alternifolia</name>
    <dbReference type="NCBI Taxonomy" id="168488"/>
    <lineage>
        <taxon>Eukaryota</taxon>
        <taxon>Viridiplantae</taxon>
        <taxon>Streptophyta</taxon>
        <taxon>Embryophyta</taxon>
        <taxon>Tracheophyta</taxon>
        <taxon>Spermatophyta</taxon>
        <taxon>Magnoliopsida</taxon>
        <taxon>eudicotyledons</taxon>
        <taxon>Gunneridae</taxon>
        <taxon>Pentapetalae</taxon>
        <taxon>asterids</taxon>
        <taxon>lamiids</taxon>
        <taxon>Lamiales</taxon>
        <taxon>Scrophulariaceae</taxon>
        <taxon>Buddlejeae</taxon>
        <taxon>Buddleja</taxon>
    </lineage>
</organism>
<dbReference type="Pfam" id="PF00612">
    <property type="entry name" value="IQ"/>
    <property type="match status" value="2"/>
</dbReference>
<dbReference type="Proteomes" id="UP000826271">
    <property type="component" value="Unassembled WGS sequence"/>
</dbReference>
<evidence type="ECO:0000259" key="6">
    <source>
        <dbReference type="Pfam" id="PF13178"/>
    </source>
</evidence>
<dbReference type="InterPro" id="IPR025064">
    <property type="entry name" value="DUF4005"/>
</dbReference>
<reference evidence="7" key="1">
    <citation type="submission" date="2019-10" db="EMBL/GenBank/DDBJ databases">
        <authorList>
            <person name="Zhang R."/>
            <person name="Pan Y."/>
            <person name="Wang J."/>
            <person name="Ma R."/>
            <person name="Yu S."/>
        </authorList>
    </citation>
    <scope>NUCLEOTIDE SEQUENCE</scope>
    <source>
        <strain evidence="7">LA-IB0</strain>
        <tissue evidence="7">Leaf</tissue>
    </source>
</reference>
<dbReference type="InterPro" id="IPR000048">
    <property type="entry name" value="IQ_motif_EF-hand-BS"/>
</dbReference>
<evidence type="ECO:0000256" key="4">
    <source>
        <dbReference type="ARBA" id="ARBA00045534"/>
    </source>
</evidence>
<evidence type="ECO:0000313" key="8">
    <source>
        <dbReference type="Proteomes" id="UP000826271"/>
    </source>
</evidence>
<evidence type="ECO:0000256" key="1">
    <source>
        <dbReference type="ARBA" id="ARBA00022860"/>
    </source>
</evidence>
<comment type="subunit">
    <text evidence="3">Binds to multiple calmodulin (CaM) in the presence of Ca(2+) and CaM-like proteins.</text>
</comment>
<evidence type="ECO:0000256" key="5">
    <source>
        <dbReference type="SAM" id="MobiDB-lite"/>
    </source>
</evidence>
<dbReference type="Pfam" id="PF13178">
    <property type="entry name" value="DUF4005"/>
    <property type="match status" value="1"/>
</dbReference>
<evidence type="ECO:0000313" key="7">
    <source>
        <dbReference type="EMBL" id="KAG8374867.1"/>
    </source>
</evidence>
<dbReference type="EMBL" id="WHWC01000010">
    <property type="protein sequence ID" value="KAG8374867.1"/>
    <property type="molecule type" value="Genomic_DNA"/>
</dbReference>
<accession>A0AAV6X4J9</accession>
<protein>
    <recommendedName>
        <fullName evidence="6">DUF4005 domain-containing protein</fullName>
    </recommendedName>
</protein>
<dbReference type="Gene3D" id="1.20.5.190">
    <property type="match status" value="1"/>
</dbReference>
<gene>
    <name evidence="7" type="ORF">BUALT_Bualt10G0040200</name>
</gene>
<dbReference type="CDD" id="cd23767">
    <property type="entry name" value="IQCD"/>
    <property type="match status" value="1"/>
</dbReference>
<dbReference type="SUPFAM" id="SSF52540">
    <property type="entry name" value="P-loop containing nucleoside triphosphate hydrolases"/>
    <property type="match status" value="1"/>
</dbReference>
<proteinExistence type="inferred from homology"/>
<dbReference type="SMART" id="SM00015">
    <property type="entry name" value="IQ"/>
    <property type="match status" value="2"/>
</dbReference>
<comment type="function">
    <text evidence="4">May be involved in cooperative interactions with calmodulins or calmodulin-like proteins. Recruits calmodulin proteins to microtubules, thus being a potential scaffold in cellular signaling and trafficking. May associate with nucleic acids and regulate gene expression at the transcriptional or post-transcriptional level.</text>
</comment>
<feature type="region of interest" description="Disordered" evidence="5">
    <location>
        <begin position="361"/>
        <end position="394"/>
    </location>
</feature>
<dbReference type="GO" id="GO:0005516">
    <property type="term" value="F:calmodulin binding"/>
    <property type="evidence" value="ECO:0007669"/>
    <property type="project" value="UniProtKB-KW"/>
</dbReference>
<dbReference type="PANTHER" id="PTHR32295">
    <property type="entry name" value="IQ-DOMAIN 5-RELATED"/>
    <property type="match status" value="1"/>
</dbReference>
<keyword evidence="8" id="KW-1185">Reference proteome</keyword>
<name>A0AAV6X4J9_9LAMI</name>
<evidence type="ECO:0000256" key="3">
    <source>
        <dbReference type="ARBA" id="ARBA00024378"/>
    </source>
</evidence>
<comment type="similarity">
    <text evidence="2">Belongs to the IQD family.</text>
</comment>
<dbReference type="PROSITE" id="PS50096">
    <property type="entry name" value="IQ"/>
    <property type="match status" value="2"/>
</dbReference>
<evidence type="ECO:0000256" key="2">
    <source>
        <dbReference type="ARBA" id="ARBA00024341"/>
    </source>
</evidence>
<dbReference type="InterPro" id="IPR027417">
    <property type="entry name" value="P-loop_NTPase"/>
</dbReference>
<comment type="caution">
    <text evidence="7">The sequence shown here is derived from an EMBL/GenBank/DDBJ whole genome shotgun (WGS) entry which is preliminary data.</text>
</comment>
<dbReference type="PANTHER" id="PTHR32295:SF11">
    <property type="entry name" value="PROTEIN IQ-DOMAIN 22"/>
    <property type="match status" value="1"/>
</dbReference>